<dbReference type="PRINTS" id="PR00420">
    <property type="entry name" value="RNGMNOXGNASE"/>
</dbReference>
<organism evidence="7 8">
    <name type="scientific">Ditylenchus destructor</name>
    <dbReference type="NCBI Taxonomy" id="166010"/>
    <lineage>
        <taxon>Eukaryota</taxon>
        <taxon>Metazoa</taxon>
        <taxon>Ecdysozoa</taxon>
        <taxon>Nematoda</taxon>
        <taxon>Chromadorea</taxon>
        <taxon>Rhabditida</taxon>
        <taxon>Tylenchina</taxon>
        <taxon>Tylenchomorpha</taxon>
        <taxon>Sphaerularioidea</taxon>
        <taxon>Anguinidae</taxon>
        <taxon>Anguininae</taxon>
        <taxon>Ditylenchus</taxon>
    </lineage>
</organism>
<keyword evidence="5" id="KW-1133">Transmembrane helix</keyword>
<evidence type="ECO:0000313" key="8">
    <source>
        <dbReference type="Proteomes" id="UP001201812"/>
    </source>
</evidence>
<sequence>MEFSNVLLWDLHHISPIFRVSSIKNVFQMLAWFKREYAEWSDVWCQLVENAAMPLIPRPQYFVPLNQDRIPFTQNITLSGDAAHGMPPYGGQGVNMALMDGLVFGKILSDNQRYPTIELAIHEHEKKMKKRMKFSERFAKFATNINHSPYFFFMVWTFKLISTLINLYKRCSYWLR</sequence>
<evidence type="ECO:0000259" key="6">
    <source>
        <dbReference type="Pfam" id="PF01494"/>
    </source>
</evidence>
<evidence type="ECO:0000256" key="1">
    <source>
        <dbReference type="ARBA" id="ARBA00022630"/>
    </source>
</evidence>
<keyword evidence="2" id="KW-0274">FAD</keyword>
<dbReference type="SUPFAM" id="SSF51905">
    <property type="entry name" value="FAD/NAD(P)-binding domain"/>
    <property type="match status" value="1"/>
</dbReference>
<dbReference type="GO" id="GO:0071949">
    <property type="term" value="F:FAD binding"/>
    <property type="evidence" value="ECO:0007669"/>
    <property type="project" value="InterPro"/>
</dbReference>
<dbReference type="EMBL" id="JAKKPZ010000012">
    <property type="protein sequence ID" value="KAI1714926.1"/>
    <property type="molecule type" value="Genomic_DNA"/>
</dbReference>
<name>A0AAD4R7J8_9BILA</name>
<dbReference type="AlphaFoldDB" id="A0AAD4R7J8"/>
<gene>
    <name evidence="7" type="ORF">DdX_08199</name>
</gene>
<keyword evidence="4" id="KW-0503">Monooxygenase</keyword>
<evidence type="ECO:0000313" key="7">
    <source>
        <dbReference type="EMBL" id="KAI1714926.1"/>
    </source>
</evidence>
<dbReference type="PANTHER" id="PTHR46972:SF1">
    <property type="entry name" value="FAD DEPENDENT OXIDOREDUCTASE DOMAIN-CONTAINING PROTEIN"/>
    <property type="match status" value="1"/>
</dbReference>
<reference evidence="7" key="1">
    <citation type="submission" date="2022-01" db="EMBL/GenBank/DDBJ databases">
        <title>Genome Sequence Resource for Two Populations of Ditylenchus destructor, the Migratory Endoparasitic Phytonematode.</title>
        <authorList>
            <person name="Zhang H."/>
            <person name="Lin R."/>
            <person name="Xie B."/>
        </authorList>
    </citation>
    <scope>NUCLEOTIDE SEQUENCE</scope>
    <source>
        <strain evidence="7">BazhouSP</strain>
    </source>
</reference>
<accession>A0AAD4R7J8</accession>
<keyword evidence="5" id="KW-0472">Membrane</keyword>
<comment type="caution">
    <text evidence="7">The sequence shown here is derived from an EMBL/GenBank/DDBJ whole genome shotgun (WGS) entry which is preliminary data.</text>
</comment>
<dbReference type="Pfam" id="PF01494">
    <property type="entry name" value="FAD_binding_3"/>
    <property type="match status" value="1"/>
</dbReference>
<keyword evidence="8" id="KW-1185">Reference proteome</keyword>
<dbReference type="InterPro" id="IPR036188">
    <property type="entry name" value="FAD/NAD-bd_sf"/>
</dbReference>
<evidence type="ECO:0000256" key="3">
    <source>
        <dbReference type="ARBA" id="ARBA00023002"/>
    </source>
</evidence>
<feature type="transmembrane region" description="Helical" evidence="5">
    <location>
        <begin position="150"/>
        <end position="168"/>
    </location>
</feature>
<proteinExistence type="predicted"/>
<evidence type="ECO:0000256" key="5">
    <source>
        <dbReference type="SAM" id="Phobius"/>
    </source>
</evidence>
<dbReference type="InterPro" id="IPR002938">
    <property type="entry name" value="FAD-bd"/>
</dbReference>
<dbReference type="Proteomes" id="UP001201812">
    <property type="component" value="Unassembled WGS sequence"/>
</dbReference>
<evidence type="ECO:0000256" key="2">
    <source>
        <dbReference type="ARBA" id="ARBA00022827"/>
    </source>
</evidence>
<evidence type="ECO:0000256" key="4">
    <source>
        <dbReference type="ARBA" id="ARBA00023033"/>
    </source>
</evidence>
<dbReference type="GO" id="GO:0004497">
    <property type="term" value="F:monooxygenase activity"/>
    <property type="evidence" value="ECO:0007669"/>
    <property type="project" value="UniProtKB-KW"/>
</dbReference>
<keyword evidence="5" id="KW-0812">Transmembrane</keyword>
<feature type="domain" description="FAD-binding" evidence="6">
    <location>
        <begin position="75"/>
        <end position="109"/>
    </location>
</feature>
<dbReference type="Gene3D" id="3.50.50.60">
    <property type="entry name" value="FAD/NAD(P)-binding domain"/>
    <property type="match status" value="1"/>
</dbReference>
<dbReference type="PANTHER" id="PTHR46972">
    <property type="entry name" value="MONOOXYGENASE ASQM-RELATED"/>
    <property type="match status" value="1"/>
</dbReference>
<protein>
    <submittedName>
        <fullName evidence="7">FAD binding domain-containing protein</fullName>
    </submittedName>
</protein>
<keyword evidence="3" id="KW-0560">Oxidoreductase</keyword>
<keyword evidence="1" id="KW-0285">Flavoprotein</keyword>